<reference evidence="2 3" key="1">
    <citation type="submission" date="2022-05" db="EMBL/GenBank/DDBJ databases">
        <title>Luteimonas sp. SX5, whole genome shotgun sequencing project.</title>
        <authorList>
            <person name="Zhao G."/>
            <person name="Shen L."/>
        </authorList>
    </citation>
    <scope>NUCLEOTIDE SEQUENCE [LARGE SCALE GENOMIC DNA]</scope>
    <source>
        <strain evidence="2 3">SX5</strain>
    </source>
</reference>
<dbReference type="InterPro" id="IPR046888">
    <property type="entry name" value="pYEATS"/>
</dbReference>
<proteinExistence type="predicted"/>
<dbReference type="Pfam" id="PF20305">
    <property type="entry name" value="pYEATS"/>
    <property type="match status" value="1"/>
</dbReference>
<comment type="caution">
    <text evidence="2">The sequence shown here is derived from an EMBL/GenBank/DDBJ whole genome shotgun (WGS) entry which is preliminary data.</text>
</comment>
<dbReference type="EMBL" id="JAMBEP010000001">
    <property type="protein sequence ID" value="MCL1633247.1"/>
    <property type="molecule type" value="Genomic_DNA"/>
</dbReference>
<dbReference type="Proteomes" id="UP001431217">
    <property type="component" value="Unassembled WGS sequence"/>
</dbReference>
<dbReference type="PROSITE" id="PS51037">
    <property type="entry name" value="YEATS"/>
    <property type="match status" value="1"/>
</dbReference>
<evidence type="ECO:0000313" key="2">
    <source>
        <dbReference type="EMBL" id="MCL1633247.1"/>
    </source>
</evidence>
<dbReference type="InterPro" id="IPR038704">
    <property type="entry name" value="YEAST_sf"/>
</dbReference>
<protein>
    <recommendedName>
        <fullName evidence="1">YEATS domain-containing protein</fullName>
    </recommendedName>
</protein>
<organism evidence="2 3">
    <name type="scientific">Luteimonas galliterrae</name>
    <dbReference type="NCBI Taxonomy" id="2940486"/>
    <lineage>
        <taxon>Bacteria</taxon>
        <taxon>Pseudomonadati</taxon>
        <taxon>Pseudomonadota</taxon>
        <taxon>Gammaproteobacteria</taxon>
        <taxon>Lysobacterales</taxon>
        <taxon>Lysobacteraceae</taxon>
        <taxon>Luteimonas</taxon>
    </lineage>
</organism>
<evidence type="ECO:0000313" key="3">
    <source>
        <dbReference type="Proteomes" id="UP001431217"/>
    </source>
</evidence>
<keyword evidence="3" id="KW-1185">Reference proteome</keyword>
<evidence type="ECO:0000259" key="1">
    <source>
        <dbReference type="PROSITE" id="PS51037"/>
    </source>
</evidence>
<gene>
    <name evidence="2" type="ORF">M2650_01100</name>
</gene>
<dbReference type="InterPro" id="IPR055129">
    <property type="entry name" value="YEATS_dom"/>
</dbReference>
<accession>A0ABT0MEF4</accession>
<dbReference type="RefSeq" id="WP_249470129.1">
    <property type="nucleotide sequence ID" value="NZ_JAMBEP010000001.1"/>
</dbReference>
<dbReference type="Gene3D" id="2.60.40.1970">
    <property type="entry name" value="YEATS domain"/>
    <property type="match status" value="1"/>
</dbReference>
<name>A0ABT0MEF4_9GAMM</name>
<sequence length="174" mass="19688">MDLIIALVWPAFIGAVLWWLRADIPRLFSALVDRVEKGDPAEAFGVKLGVSHPKLPTETPVAPLPAPKSPAKADPGPPHEIYLLHKYTRDKSLDKNGRRYYRLNIWIEADGIDLGTISSVTYHLHETFDNPLRVVSDHSTAFELTTAAWGSFLLFADITFKDGTMWRIERYLNF</sequence>
<feature type="domain" description="YEATS" evidence="1">
    <location>
        <begin position="45"/>
        <end position="174"/>
    </location>
</feature>